<gene>
    <name evidence="2" type="ORF">SAMN05421786_103153</name>
</gene>
<dbReference type="OrthoDB" id="1269442at2"/>
<evidence type="ECO:0000313" key="3">
    <source>
        <dbReference type="Proteomes" id="UP000186744"/>
    </source>
</evidence>
<dbReference type="RefSeq" id="WP_076551908.1">
    <property type="nucleotide sequence ID" value="NZ_FTOL01000003.1"/>
</dbReference>
<feature type="signal peptide" evidence="1">
    <location>
        <begin position="1"/>
        <end position="18"/>
    </location>
</feature>
<accession>A0A1N7N2D5</accession>
<organism evidence="2 3">
    <name type="scientific">Chryseobacterium ureilyticum</name>
    <dbReference type="NCBI Taxonomy" id="373668"/>
    <lineage>
        <taxon>Bacteria</taxon>
        <taxon>Pseudomonadati</taxon>
        <taxon>Bacteroidota</taxon>
        <taxon>Flavobacteriia</taxon>
        <taxon>Flavobacteriales</taxon>
        <taxon>Weeksellaceae</taxon>
        <taxon>Chryseobacterium group</taxon>
        <taxon>Chryseobacterium</taxon>
    </lineage>
</organism>
<dbReference type="EMBL" id="FTOL01000003">
    <property type="protein sequence ID" value="SIS92573.1"/>
    <property type="molecule type" value="Genomic_DNA"/>
</dbReference>
<evidence type="ECO:0000256" key="1">
    <source>
        <dbReference type="SAM" id="SignalP"/>
    </source>
</evidence>
<evidence type="ECO:0000313" key="2">
    <source>
        <dbReference type="EMBL" id="SIS92573.1"/>
    </source>
</evidence>
<proteinExistence type="predicted"/>
<reference evidence="3" key="1">
    <citation type="submission" date="2017-01" db="EMBL/GenBank/DDBJ databases">
        <authorList>
            <person name="Varghese N."/>
            <person name="Submissions S."/>
        </authorList>
    </citation>
    <scope>NUCLEOTIDE SEQUENCE [LARGE SCALE GENOMIC DNA]</scope>
    <source>
        <strain evidence="3">DSM 18017</strain>
    </source>
</reference>
<protein>
    <submittedName>
        <fullName evidence="2">Uncharacterized protein</fullName>
    </submittedName>
</protein>
<keyword evidence="3" id="KW-1185">Reference proteome</keyword>
<keyword evidence="1" id="KW-0732">Signal</keyword>
<dbReference type="Proteomes" id="UP000186744">
    <property type="component" value="Unassembled WGS sequence"/>
</dbReference>
<dbReference type="AlphaFoldDB" id="A0A1N7N2D5"/>
<name>A0A1N7N2D5_9FLAO</name>
<feature type="chain" id="PRO_5012839948" evidence="1">
    <location>
        <begin position="19"/>
        <end position="96"/>
    </location>
</feature>
<sequence length="96" mass="10354">MKKLILIVALGVTGVMSAKEVADKKVDTTEKKAISNKTSNKAKAVFYQWIGVSTWCGKVFYLDASDYTGVGELNDAATQFTNQQCAGASTFTGQYT</sequence>